<comment type="caution">
    <text evidence="12">The sequence shown here is derived from an EMBL/GenBank/DDBJ whole genome shotgun (WGS) entry which is preliminary data.</text>
</comment>
<evidence type="ECO:0000256" key="2">
    <source>
        <dbReference type="ARBA" id="ARBA00008786"/>
    </source>
</evidence>
<evidence type="ECO:0000313" key="12">
    <source>
        <dbReference type="EMBL" id="GJQ15106.1"/>
    </source>
</evidence>
<gene>
    <name evidence="12" type="ORF">GpartN1_g6897.t1</name>
</gene>
<evidence type="ECO:0000313" key="13">
    <source>
        <dbReference type="Proteomes" id="UP001061958"/>
    </source>
</evidence>
<feature type="repeat" description="TPR" evidence="9">
    <location>
        <begin position="91"/>
        <end position="124"/>
    </location>
</feature>
<comment type="similarity">
    <text evidence="2">Belongs to the PPP phosphatase family. PP-5 (PP-T) subfamily.</text>
</comment>
<dbReference type="Proteomes" id="UP001061958">
    <property type="component" value="Unassembled WGS sequence"/>
</dbReference>
<evidence type="ECO:0000256" key="1">
    <source>
        <dbReference type="ARBA" id="ARBA00001936"/>
    </source>
</evidence>
<dbReference type="GO" id="GO:0004722">
    <property type="term" value="F:protein serine/threonine phosphatase activity"/>
    <property type="evidence" value="ECO:0007669"/>
    <property type="project" value="UniProtKB-EC"/>
</dbReference>
<dbReference type="InterPro" id="IPR019734">
    <property type="entry name" value="TPR_rpt"/>
</dbReference>
<keyword evidence="7" id="KW-0464">Manganese</keyword>
<dbReference type="SMART" id="SM00156">
    <property type="entry name" value="PP2Ac"/>
    <property type="match status" value="1"/>
</dbReference>
<dbReference type="PANTHER" id="PTHR45668:SF5">
    <property type="entry name" value="SERINE_THREONINE-PROTEIN PHOSPHATASE 5"/>
    <property type="match status" value="1"/>
</dbReference>
<keyword evidence="3" id="KW-0479">Metal-binding</keyword>
<comment type="catalytic activity">
    <reaction evidence="10">
        <text>O-phospho-L-threonyl-[protein] + H2O = L-threonyl-[protein] + phosphate</text>
        <dbReference type="Rhea" id="RHEA:47004"/>
        <dbReference type="Rhea" id="RHEA-COMP:11060"/>
        <dbReference type="Rhea" id="RHEA-COMP:11605"/>
        <dbReference type="ChEBI" id="CHEBI:15377"/>
        <dbReference type="ChEBI" id="CHEBI:30013"/>
        <dbReference type="ChEBI" id="CHEBI:43474"/>
        <dbReference type="ChEBI" id="CHEBI:61977"/>
        <dbReference type="EC" id="3.1.3.16"/>
    </reaction>
</comment>
<sequence>MLWNDNHYEEKTNNPTDEDIHTRVEQLRQQANAAVGAKKYTQACELYTQAIQLAPCAILYANRALARTKMEEYGYAYMDACKSIEWDPKYPKGYYRRAVANFALGKYKAALEDFKKVLQLVPHDADAMAKKKECERRIREQAFAKAIDSDAVKPLSLFETMDYHSIVVEDSYQGPRWEQEENISESFCYELIEYLRNQGKLHKKYLIKLLVYAKRYFDQLDNIVTYQVKESGITVCGDTHGQFYDLLNIFQLNGYPSCDNPYLFNGDFVDRGSFSVEVIVTLLTFVCYDPLCMLLNRGNHESKNMNKIYGFEGEVKAKYNETIYSLFAELFESLPLGHLLIGNEKGMRKQVLVIHGGLFSRDGVLLEDLQRLDRHREPDQGLMAELLWSDPQKEWGWGISKRGIGVSFGPDVTRRFLDANQIALLVRSHEMKEKGYEVEAENRLITVFSAPNYCDQMGNLGAYIRFSSTLEPQFYTFAQVAHPNIPPMAYASSGLGSMGLV</sequence>
<dbReference type="OrthoDB" id="445564at2759"/>
<dbReference type="Pfam" id="PF00149">
    <property type="entry name" value="Metallophos"/>
    <property type="match status" value="1"/>
</dbReference>
<dbReference type="PRINTS" id="PR00114">
    <property type="entry name" value="STPHPHTASE"/>
</dbReference>
<accession>A0A9C7Q4C9</accession>
<evidence type="ECO:0000256" key="5">
    <source>
        <dbReference type="ARBA" id="ARBA00022801"/>
    </source>
</evidence>
<evidence type="ECO:0000256" key="9">
    <source>
        <dbReference type="PROSITE-ProRule" id="PRU00339"/>
    </source>
</evidence>
<dbReference type="Gene3D" id="1.25.40.10">
    <property type="entry name" value="Tetratricopeptide repeat domain"/>
    <property type="match status" value="1"/>
</dbReference>
<dbReference type="InterPro" id="IPR004843">
    <property type="entry name" value="Calcineurin-like_PHP"/>
</dbReference>
<dbReference type="InterPro" id="IPR041753">
    <property type="entry name" value="PP5_C"/>
</dbReference>
<dbReference type="EMBL" id="BQMJ01000064">
    <property type="protein sequence ID" value="GJQ15106.1"/>
    <property type="molecule type" value="Genomic_DNA"/>
</dbReference>
<evidence type="ECO:0000259" key="11">
    <source>
        <dbReference type="PROSITE" id="PS00125"/>
    </source>
</evidence>
<keyword evidence="13" id="KW-1185">Reference proteome</keyword>
<proteinExistence type="inferred from homology"/>
<evidence type="ECO:0000256" key="8">
    <source>
        <dbReference type="PIRSR" id="PIRSR033096-1"/>
    </source>
</evidence>
<dbReference type="AlphaFoldDB" id="A0A9C7Q4C9"/>
<evidence type="ECO:0000256" key="6">
    <source>
        <dbReference type="ARBA" id="ARBA00022803"/>
    </source>
</evidence>
<evidence type="ECO:0000256" key="10">
    <source>
        <dbReference type="RuleBase" id="RU004273"/>
    </source>
</evidence>
<dbReference type="InterPro" id="IPR013235">
    <property type="entry name" value="PPP_dom"/>
</dbReference>
<reference evidence="12" key="1">
    <citation type="journal article" date="2022" name="Proc. Natl. Acad. Sci. U.S.A.">
        <title>Life cycle and functional genomics of the unicellular red alga Galdieria for elucidating algal and plant evolution and industrial use.</title>
        <authorList>
            <person name="Hirooka S."/>
            <person name="Itabashi T."/>
            <person name="Ichinose T.M."/>
            <person name="Onuma R."/>
            <person name="Fujiwara T."/>
            <person name="Yamashita S."/>
            <person name="Jong L.W."/>
            <person name="Tomita R."/>
            <person name="Iwane A.H."/>
            <person name="Miyagishima S.Y."/>
        </authorList>
    </citation>
    <scope>NUCLEOTIDE SEQUENCE</scope>
    <source>
        <strain evidence="12">NBRC 102759</strain>
    </source>
</reference>
<keyword evidence="5 10" id="KW-0378">Hydrolase</keyword>
<evidence type="ECO:0000256" key="7">
    <source>
        <dbReference type="ARBA" id="ARBA00023211"/>
    </source>
</evidence>
<evidence type="ECO:0000256" key="4">
    <source>
        <dbReference type="ARBA" id="ARBA00022737"/>
    </source>
</evidence>
<dbReference type="EC" id="3.1.3.16" evidence="10"/>
<dbReference type="InterPro" id="IPR029052">
    <property type="entry name" value="Metallo-depent_PP-like"/>
</dbReference>
<dbReference type="PIRSF" id="PIRSF033096">
    <property type="entry name" value="PPPtase_5"/>
    <property type="match status" value="1"/>
</dbReference>
<reference evidence="12" key="2">
    <citation type="submission" date="2022-01" db="EMBL/GenBank/DDBJ databases">
        <authorList>
            <person name="Hirooka S."/>
            <person name="Miyagishima S.Y."/>
        </authorList>
    </citation>
    <scope>NUCLEOTIDE SEQUENCE</scope>
    <source>
        <strain evidence="12">NBRC 102759</strain>
    </source>
</reference>
<organism evidence="12 13">
    <name type="scientific">Galdieria partita</name>
    <dbReference type="NCBI Taxonomy" id="83374"/>
    <lineage>
        <taxon>Eukaryota</taxon>
        <taxon>Rhodophyta</taxon>
        <taxon>Bangiophyceae</taxon>
        <taxon>Galdieriales</taxon>
        <taxon>Galdieriaceae</taxon>
        <taxon>Galdieria</taxon>
    </lineage>
</organism>
<dbReference type="PANTHER" id="PTHR45668">
    <property type="entry name" value="SERINE/THREONINE-PROTEIN PHOSPHATASE 5-RELATED"/>
    <property type="match status" value="1"/>
</dbReference>
<dbReference type="PROSITE" id="PS50005">
    <property type="entry name" value="TPR"/>
    <property type="match status" value="1"/>
</dbReference>
<feature type="domain" description="Serine/threonine specific protein phosphatases" evidence="11">
    <location>
        <begin position="296"/>
        <end position="301"/>
    </location>
</feature>
<keyword evidence="4" id="KW-0677">Repeat</keyword>
<name>A0A9C7Q4C9_9RHOD</name>
<evidence type="ECO:0000256" key="3">
    <source>
        <dbReference type="ARBA" id="ARBA00022723"/>
    </source>
</evidence>
<dbReference type="SUPFAM" id="SSF48452">
    <property type="entry name" value="TPR-like"/>
    <property type="match status" value="1"/>
</dbReference>
<dbReference type="InterPro" id="IPR006186">
    <property type="entry name" value="Ser/Thr-sp_prot-phosphatase"/>
</dbReference>
<protein>
    <recommendedName>
        <fullName evidence="10">Serine/threonine-protein phosphatase</fullName>
        <ecNumber evidence="10">3.1.3.16</ecNumber>
    </recommendedName>
</protein>
<keyword evidence="6 9" id="KW-0802">TPR repeat</keyword>
<dbReference type="Pfam" id="PF08321">
    <property type="entry name" value="PPP5"/>
    <property type="match status" value="1"/>
</dbReference>
<dbReference type="Pfam" id="PF00515">
    <property type="entry name" value="TPR_1"/>
    <property type="match status" value="1"/>
</dbReference>
<dbReference type="GO" id="GO:0046872">
    <property type="term" value="F:metal ion binding"/>
    <property type="evidence" value="ECO:0007669"/>
    <property type="project" value="UniProtKB-KW"/>
</dbReference>
<comment type="cofactor">
    <cofactor evidence="1">
        <name>Mn(2+)</name>
        <dbReference type="ChEBI" id="CHEBI:29035"/>
    </cofactor>
</comment>
<dbReference type="Gene3D" id="3.60.21.10">
    <property type="match status" value="1"/>
</dbReference>
<dbReference type="InterPro" id="IPR011990">
    <property type="entry name" value="TPR-like_helical_dom_sf"/>
</dbReference>
<dbReference type="SMART" id="SM00028">
    <property type="entry name" value="TPR"/>
    <property type="match status" value="3"/>
</dbReference>
<dbReference type="SUPFAM" id="SSF56300">
    <property type="entry name" value="Metallo-dependent phosphatases"/>
    <property type="match status" value="1"/>
</dbReference>
<dbReference type="InterPro" id="IPR051134">
    <property type="entry name" value="PPP_phosphatase"/>
</dbReference>
<feature type="active site" description="Proton donor/acceptor" evidence="8">
    <location>
        <position position="300"/>
    </location>
</feature>
<dbReference type="PROSITE" id="PS00125">
    <property type="entry name" value="SER_THR_PHOSPHATASE"/>
    <property type="match status" value="1"/>
</dbReference>
<dbReference type="CDD" id="cd07417">
    <property type="entry name" value="MPP_PP5_C"/>
    <property type="match status" value="1"/>
</dbReference>